<dbReference type="AlphaFoldDB" id="A0A1S1NDR2"/>
<dbReference type="InterPro" id="IPR027396">
    <property type="entry name" value="DsrEFH-like"/>
</dbReference>
<organism evidence="1 2">
    <name type="scientific">Pseudoalteromonas byunsanensis</name>
    <dbReference type="NCBI Taxonomy" id="327939"/>
    <lineage>
        <taxon>Bacteria</taxon>
        <taxon>Pseudomonadati</taxon>
        <taxon>Pseudomonadota</taxon>
        <taxon>Gammaproteobacteria</taxon>
        <taxon>Alteromonadales</taxon>
        <taxon>Pseudoalteromonadaceae</taxon>
        <taxon>Pseudoalteromonas</taxon>
    </lineage>
</organism>
<dbReference type="Gene3D" id="3.40.1260.10">
    <property type="entry name" value="DsrEFH-like"/>
    <property type="match status" value="1"/>
</dbReference>
<comment type="caution">
    <text evidence="1">The sequence shown here is derived from an EMBL/GenBank/DDBJ whole genome shotgun (WGS) entry which is preliminary data.</text>
</comment>
<dbReference type="EMBL" id="MNAN01000026">
    <property type="protein sequence ID" value="OHU96871.1"/>
    <property type="molecule type" value="Genomic_DNA"/>
</dbReference>
<protein>
    <recommendedName>
        <fullName evidence="3">tRNA 2-thiouridine-synthesizing protein</fullName>
    </recommendedName>
</protein>
<evidence type="ECO:0008006" key="3">
    <source>
        <dbReference type="Google" id="ProtNLM"/>
    </source>
</evidence>
<dbReference type="Proteomes" id="UP000180253">
    <property type="component" value="Unassembled WGS sequence"/>
</dbReference>
<reference evidence="1 2" key="1">
    <citation type="submission" date="2016-10" db="EMBL/GenBank/DDBJ databases">
        <title>Pseudoalteromonas amylolytica sp. nov., isolated from the surface seawater.</title>
        <authorList>
            <person name="Wu Y.-H."/>
            <person name="Cheng H."/>
            <person name="Jin X.-B."/>
            <person name="Wang C.-S."/>
            <person name="Xu X.-W."/>
        </authorList>
    </citation>
    <scope>NUCLEOTIDE SEQUENCE [LARGE SCALE GENOMIC DNA]</scope>
    <source>
        <strain evidence="1 2">JCM 12483</strain>
    </source>
</reference>
<name>A0A1S1NDR2_9GAMM</name>
<accession>A0A1S1NDR2</accession>
<proteinExistence type="predicted"/>
<dbReference type="SUPFAM" id="SSF75169">
    <property type="entry name" value="DsrEFH-like"/>
    <property type="match status" value="1"/>
</dbReference>
<evidence type="ECO:0000313" key="1">
    <source>
        <dbReference type="EMBL" id="OHU96871.1"/>
    </source>
</evidence>
<evidence type="ECO:0000313" key="2">
    <source>
        <dbReference type="Proteomes" id="UP000180253"/>
    </source>
</evidence>
<sequence length="88" mass="9944">MNTVHIFSKPLSYYSALQLDGLIAGNDALLLIGDACYDFASYNHLSDKRYMLENCALARAITGNIEFNLINDIEWVELIDNAKKSITW</sequence>
<keyword evidence="2" id="KW-1185">Reference proteome</keyword>
<gene>
    <name evidence="1" type="ORF">BIW53_05170</name>
</gene>
<dbReference type="STRING" id="327939.BIW53_05170"/>